<dbReference type="InterPro" id="IPR013013">
    <property type="entry name" value="PTS_EIIC_1"/>
</dbReference>
<dbReference type="SUPFAM" id="SSF55604">
    <property type="entry name" value="Glucose permease domain IIB"/>
    <property type="match status" value="1"/>
</dbReference>
<comment type="subcellular location">
    <subcellularLocation>
        <location evidence="1">Cell membrane</location>
        <topology evidence="1">Multi-pass membrane protein</topology>
    </subcellularLocation>
</comment>
<dbReference type="PROSITE" id="PS51103">
    <property type="entry name" value="PTS_EIIC_TYPE_1"/>
    <property type="match status" value="1"/>
</dbReference>
<keyword evidence="6" id="KW-0598">Phosphotransferase system</keyword>
<dbReference type="InterPro" id="IPR001996">
    <property type="entry name" value="PTS_IIB_1"/>
</dbReference>
<evidence type="ECO:0000259" key="14">
    <source>
        <dbReference type="PROSITE" id="PS51103"/>
    </source>
</evidence>
<keyword evidence="5" id="KW-0808">Transferase</keyword>
<dbReference type="GO" id="GO:0005886">
    <property type="term" value="C:plasma membrane"/>
    <property type="evidence" value="ECO:0007669"/>
    <property type="project" value="UniProtKB-SubCell"/>
</dbReference>
<evidence type="ECO:0000256" key="7">
    <source>
        <dbReference type="ARBA" id="ARBA00022692"/>
    </source>
</evidence>
<organism evidence="15 16">
    <name type="scientific">Borrelia turicatae (strain 91E135)</name>
    <dbReference type="NCBI Taxonomy" id="314724"/>
    <lineage>
        <taxon>Bacteria</taxon>
        <taxon>Pseudomonadati</taxon>
        <taxon>Spirochaetota</taxon>
        <taxon>Spirochaetia</taxon>
        <taxon>Spirochaetales</taxon>
        <taxon>Borreliaceae</taxon>
        <taxon>Borrelia</taxon>
    </lineage>
</organism>
<feature type="transmembrane region" description="Helical" evidence="12">
    <location>
        <begin position="195"/>
        <end position="215"/>
    </location>
</feature>
<reference evidence="15 16" key="2">
    <citation type="journal article" date="1997" name="Infect. Immun.">
        <title>Immunologic and genetic analyses of VmpA of a neurotropic strain of Borrelia turicatae.</title>
        <authorList>
            <person name="Cadavid D."/>
            <person name="Pennington P.M."/>
            <person name="Kerentseva T.A."/>
            <person name="Bergstrom S."/>
            <person name="Barbour A.G."/>
        </authorList>
    </citation>
    <scope>NUCLEOTIDE SEQUENCE [LARGE SCALE GENOMIC DNA]</scope>
    <source>
        <strain evidence="15 16">91E135</strain>
    </source>
</reference>
<reference evidence="15 16" key="3">
    <citation type="journal article" date="1999" name="Mol. Microbiol.">
        <title>Extensive interplasmidic duplications change the virulence phenotype of the relapsing fever agent Borrelia turicatae.</title>
        <authorList>
            <person name="Penningon P.M."/>
            <person name="Cadavid D."/>
            <person name="Bunikis J."/>
            <person name="Norris S.J."/>
            <person name="Barbour A.G."/>
        </authorList>
    </citation>
    <scope>NUCLEOTIDE SEQUENCE [LARGE SCALE GENOMIC DNA]</scope>
    <source>
        <strain evidence="15 16">91E135</strain>
        <plasmid evidence="15 16">lpB34</plasmid>
    </source>
</reference>
<dbReference type="RefSeq" id="WP_088895112.1">
    <property type="nucleotide sequence ID" value="NZ_CP019364.1"/>
</dbReference>
<accession>A0ABF7QZW0</accession>
<evidence type="ECO:0000256" key="12">
    <source>
        <dbReference type="SAM" id="Phobius"/>
    </source>
</evidence>
<keyword evidence="3" id="KW-1003">Cell membrane</keyword>
<keyword evidence="8" id="KW-0418">Kinase</keyword>
<feature type="transmembrane region" description="Helical" evidence="12">
    <location>
        <begin position="384"/>
        <end position="405"/>
    </location>
</feature>
<evidence type="ECO:0000313" key="15">
    <source>
        <dbReference type="EMBL" id="ASJ27643.1"/>
    </source>
</evidence>
<dbReference type="AlphaFoldDB" id="A0ABF7QZW0"/>
<evidence type="ECO:0000256" key="5">
    <source>
        <dbReference type="ARBA" id="ARBA00022679"/>
    </source>
</evidence>
<reference evidence="15 16" key="1">
    <citation type="journal article" date="1994" name="J. Exp. Med.">
        <title>Variability of a bacterial surface protein and disease expression in a possible mouse model of systemic Lyme borreliosis.</title>
        <authorList>
            <person name="Cadavid D."/>
            <person name="Thomas D.D."/>
            <person name="Crawley R."/>
            <person name="Barbour A.G."/>
        </authorList>
    </citation>
    <scope>NUCLEOTIDE SEQUENCE [LARGE SCALE GENOMIC DNA]</scope>
    <source>
        <strain evidence="15 16">91E135</strain>
    </source>
</reference>
<feature type="transmembrane region" description="Helical" evidence="12">
    <location>
        <begin position="357"/>
        <end position="377"/>
    </location>
</feature>
<dbReference type="GO" id="GO:0016301">
    <property type="term" value="F:kinase activity"/>
    <property type="evidence" value="ECO:0007669"/>
    <property type="project" value="UniProtKB-KW"/>
</dbReference>
<keyword evidence="16" id="KW-1185">Reference proteome</keyword>
<dbReference type="EMBL" id="CP019364">
    <property type="protein sequence ID" value="ASJ27643.1"/>
    <property type="molecule type" value="Genomic_DNA"/>
</dbReference>
<keyword evidence="4 15" id="KW-0762">Sugar transport</keyword>
<name>A0ABF7QZW0_BORT9</name>
<dbReference type="InterPro" id="IPR018113">
    <property type="entry name" value="PTrfase_EIIB_Cys"/>
</dbReference>
<evidence type="ECO:0000256" key="3">
    <source>
        <dbReference type="ARBA" id="ARBA00022475"/>
    </source>
</evidence>
<feature type="transmembrane region" description="Helical" evidence="12">
    <location>
        <begin position="155"/>
        <end position="174"/>
    </location>
</feature>
<dbReference type="InterPro" id="IPR036878">
    <property type="entry name" value="Glu_permease_IIB"/>
</dbReference>
<keyword evidence="10 12" id="KW-0472">Membrane</keyword>
<evidence type="ECO:0000256" key="2">
    <source>
        <dbReference type="ARBA" id="ARBA00022448"/>
    </source>
</evidence>
<dbReference type="PANTHER" id="PTHR30009:SF24">
    <property type="entry name" value="PTS SYSTEM, IIBC COMPONENT"/>
    <property type="match status" value="1"/>
</dbReference>
<dbReference type="Proteomes" id="UP000001205">
    <property type="component" value="Plasmid lpB34"/>
</dbReference>
<feature type="transmembrane region" description="Helical" evidence="12">
    <location>
        <begin position="309"/>
        <end position="327"/>
    </location>
</feature>
<dbReference type="InterPro" id="IPR050429">
    <property type="entry name" value="PTS_Glucose_EIICBA"/>
</dbReference>
<feature type="transmembrane region" description="Helical" evidence="12">
    <location>
        <begin position="17"/>
        <end position="38"/>
    </location>
</feature>
<dbReference type="Gene3D" id="3.30.1360.60">
    <property type="entry name" value="Glucose permease domain IIB"/>
    <property type="match status" value="1"/>
</dbReference>
<feature type="transmembrane region" description="Helical" evidence="12">
    <location>
        <begin position="417"/>
        <end position="436"/>
    </location>
</feature>
<evidence type="ECO:0000313" key="16">
    <source>
        <dbReference type="Proteomes" id="UP000001205"/>
    </source>
</evidence>
<evidence type="ECO:0000256" key="10">
    <source>
        <dbReference type="ARBA" id="ARBA00023136"/>
    </source>
</evidence>
<gene>
    <name evidence="15" type="ORF">BT0_B14</name>
</gene>
<reference evidence="15 16" key="4">
    <citation type="journal article" date="2005" name="J. Clin. Microbiol.">
        <title>Phylogenetic analysis of the spirochetes Borrelia parkeri and Borrelia turicatae and the potential for tick-borne relapsing fever in Florida.</title>
        <authorList>
            <person name="Schwan T.G."/>
            <person name="Raffel S.J."/>
            <person name="Schrumpf M.E."/>
            <person name="Policastro P.F."/>
            <person name="Rawlings J.A."/>
            <person name="Lane R.S."/>
            <person name="Breitschwerdt E.B."/>
            <person name="Porcella S.F."/>
        </authorList>
    </citation>
    <scope>NUCLEOTIDE SEQUENCE [LARGE SCALE GENOMIC DNA]</scope>
    <source>
        <strain evidence="15 16">91E135</strain>
    </source>
</reference>
<geneLocation type="plasmid" evidence="15 16">
    <name>lpB34</name>
</geneLocation>
<protein>
    <submittedName>
        <fullName evidence="15">PTS glucose transporter subunit IIBC</fullName>
    </submittedName>
</protein>
<dbReference type="Pfam" id="PF02378">
    <property type="entry name" value="PTS_EIIC"/>
    <property type="match status" value="1"/>
</dbReference>
<dbReference type="PROSITE" id="PS51098">
    <property type="entry name" value="PTS_EIIB_TYPE_1"/>
    <property type="match status" value="1"/>
</dbReference>
<evidence type="ECO:0000256" key="8">
    <source>
        <dbReference type="ARBA" id="ARBA00022777"/>
    </source>
</evidence>
<evidence type="ECO:0000256" key="11">
    <source>
        <dbReference type="PROSITE-ProRule" id="PRU00421"/>
    </source>
</evidence>
<dbReference type="PANTHER" id="PTHR30009">
    <property type="entry name" value="CYTOCHROME C-TYPE SYNTHESIS PROTEIN AND PTS TRANSMEMBRANE COMPONENT"/>
    <property type="match status" value="1"/>
</dbReference>
<evidence type="ECO:0000256" key="4">
    <source>
        <dbReference type="ARBA" id="ARBA00022597"/>
    </source>
</evidence>
<feature type="domain" description="PTS EIIB type-1" evidence="13">
    <location>
        <begin position="466"/>
        <end position="548"/>
    </location>
</feature>
<proteinExistence type="predicted"/>
<keyword evidence="7 12" id="KW-0812">Transmembrane</keyword>
<feature type="active site" description="Phosphocysteine intermediate; for EIIB activity" evidence="11">
    <location>
        <position position="488"/>
    </location>
</feature>
<feature type="domain" description="PTS EIIC type-1" evidence="14">
    <location>
        <begin position="5"/>
        <end position="448"/>
    </location>
</feature>
<dbReference type="GO" id="GO:0009401">
    <property type="term" value="P:phosphoenolpyruvate-dependent sugar phosphotransferase system"/>
    <property type="evidence" value="ECO:0007669"/>
    <property type="project" value="UniProtKB-KW"/>
</dbReference>
<dbReference type="Pfam" id="PF00367">
    <property type="entry name" value="PTS_EIIB"/>
    <property type="match status" value="1"/>
</dbReference>
<evidence type="ECO:0000259" key="13">
    <source>
        <dbReference type="PROSITE" id="PS51098"/>
    </source>
</evidence>
<dbReference type="CDD" id="cd00212">
    <property type="entry name" value="PTS_IIB_glc"/>
    <property type="match status" value="1"/>
</dbReference>
<keyword evidence="15" id="KW-0614">Plasmid</keyword>
<evidence type="ECO:0000256" key="6">
    <source>
        <dbReference type="ARBA" id="ARBA00022683"/>
    </source>
</evidence>
<keyword evidence="2" id="KW-0813">Transport</keyword>
<evidence type="ECO:0000256" key="9">
    <source>
        <dbReference type="ARBA" id="ARBA00022989"/>
    </source>
</evidence>
<sequence>MITTSNKFAILQKIGKAFMLPIALLPAAGLLLGIGGAFTNETMIQAYSLENTLGQGTLLNIILSVMRDTGGVVFENLPLIFSLGIAIGLANVEKGSAGLAGGIGFLIMHKAINSTLTIQGITTETVNSAYLMTTGLNEAQAVAKSFEYTNVLGMHTLQIGVLGGMISGFIAAYLHNKYYDIKLPQFLAFFGGTRFVPIVTTGTMLIIGIMLVFIWPPIQSVIAMTGKIVEQSGYFGSFLFGIIERTLVPTGLHHIFYMPFWQTPLGGTMEINGELVSGAQKIFFAQLADPNFSGHFEVTKGTRFWVGKWPGHAFGLPGAALAMWWVAKPERKKEMAAFLGSVAFTSFLTGITEPIEFTFLFAAPILFFGFNVFMYGMGFVLMHLLNVGVGVTFADGFIDYLLYGILQGNERTSWINILYVGIPYFFIYFFVFKWTIVRFDFKTPGREDDGVTATRASSKEILDNLREVTTKTIKGLGGIANIKYNSACITKLRIEVYDINLVKDNAYFKSIGAKGIIRQDKGLQIIFGVVSDNVNTEIEKIMKELQTSQQ</sequence>
<dbReference type="KEGG" id="btu:BT0_B14"/>
<evidence type="ECO:0000256" key="1">
    <source>
        <dbReference type="ARBA" id="ARBA00004651"/>
    </source>
</evidence>
<dbReference type="InterPro" id="IPR003352">
    <property type="entry name" value="PTS_EIIC"/>
</dbReference>
<keyword evidence="9 12" id="KW-1133">Transmembrane helix</keyword>